<evidence type="ECO:0008006" key="5">
    <source>
        <dbReference type="Google" id="ProtNLM"/>
    </source>
</evidence>
<evidence type="ECO:0000313" key="3">
    <source>
        <dbReference type="EMBL" id="MCQ8128578.1"/>
    </source>
</evidence>
<feature type="signal peptide" evidence="2">
    <location>
        <begin position="1"/>
        <end position="22"/>
    </location>
</feature>
<keyword evidence="1" id="KW-0812">Transmembrane</keyword>
<keyword evidence="1" id="KW-0472">Membrane</keyword>
<protein>
    <recommendedName>
        <fullName evidence="5">Secreted protein</fullName>
    </recommendedName>
</protein>
<evidence type="ECO:0000256" key="2">
    <source>
        <dbReference type="SAM" id="SignalP"/>
    </source>
</evidence>
<organism evidence="3 4">
    <name type="scientific">Methylomonas rivi</name>
    <dbReference type="NCBI Taxonomy" id="2952226"/>
    <lineage>
        <taxon>Bacteria</taxon>
        <taxon>Pseudomonadati</taxon>
        <taxon>Pseudomonadota</taxon>
        <taxon>Gammaproteobacteria</taxon>
        <taxon>Methylococcales</taxon>
        <taxon>Methylococcaceae</taxon>
        <taxon>Methylomonas</taxon>
    </lineage>
</organism>
<dbReference type="Proteomes" id="UP001524586">
    <property type="component" value="Unassembled WGS sequence"/>
</dbReference>
<reference evidence="3 4" key="1">
    <citation type="submission" date="2022-07" db="EMBL/GenBank/DDBJ databases">
        <title>Methylomonas rivi sp. nov., Methylomonas rosea sp. nov., Methylomonas aureus sp. nov. and Methylomonas subterranea sp. nov., four novel methanotrophs isolated from a freshwater creek and the deep terrestrial subsurface.</title>
        <authorList>
            <person name="Abin C."/>
            <person name="Sankaranarayanan K."/>
            <person name="Garner C."/>
            <person name="Sindelar R."/>
            <person name="Kotary K."/>
            <person name="Garner R."/>
            <person name="Barclay S."/>
            <person name="Lawson P."/>
            <person name="Krumholz L."/>
        </authorList>
    </citation>
    <scope>NUCLEOTIDE SEQUENCE [LARGE SCALE GENOMIC DNA]</scope>
    <source>
        <strain evidence="3 4">WSC-6</strain>
    </source>
</reference>
<evidence type="ECO:0000313" key="4">
    <source>
        <dbReference type="Proteomes" id="UP001524586"/>
    </source>
</evidence>
<proteinExistence type="predicted"/>
<keyword evidence="1" id="KW-1133">Transmembrane helix</keyword>
<feature type="transmembrane region" description="Helical" evidence="1">
    <location>
        <begin position="168"/>
        <end position="192"/>
    </location>
</feature>
<dbReference type="RefSeq" id="WP_256614967.1">
    <property type="nucleotide sequence ID" value="NZ_JANIBK010000035.1"/>
</dbReference>
<evidence type="ECO:0000256" key="1">
    <source>
        <dbReference type="SAM" id="Phobius"/>
    </source>
</evidence>
<accession>A0ABT1U410</accession>
<sequence>MRHLIGFVVCVFLWLGAAPAKAALIHYDIVMQQENFFPTGGIRPLVGGFDIDSASLVPNSYYFLSKGELINFSVTGKGFYPHETATTYIYEPNLPMFVPGGQGATYPGPMVTTDANSHIVRLDGAFFNHSPSILSHLQMFNNQYTEFAQTGGGIGDGSVGISQGIYTLIPVTAVPIPAAIWLFACGLGLLTFTGREKRKRL</sequence>
<feature type="chain" id="PRO_5046979115" description="Secreted protein" evidence="2">
    <location>
        <begin position="23"/>
        <end position="201"/>
    </location>
</feature>
<keyword evidence="2" id="KW-0732">Signal</keyword>
<comment type="caution">
    <text evidence="3">The sequence shown here is derived from an EMBL/GenBank/DDBJ whole genome shotgun (WGS) entry which is preliminary data.</text>
</comment>
<gene>
    <name evidence="3" type="ORF">NP596_08910</name>
</gene>
<keyword evidence="4" id="KW-1185">Reference proteome</keyword>
<name>A0ABT1U410_9GAMM</name>
<dbReference type="EMBL" id="JANIBK010000035">
    <property type="protein sequence ID" value="MCQ8128578.1"/>
    <property type="molecule type" value="Genomic_DNA"/>
</dbReference>